<dbReference type="AlphaFoldDB" id="A0A7J8TU62"/>
<name>A0A7J8TU62_9ROSI</name>
<dbReference type="InterPro" id="IPR012337">
    <property type="entry name" value="RNaseH-like_sf"/>
</dbReference>
<dbReference type="EMBL" id="JABFAB010000002">
    <property type="protein sequence ID" value="MBA0641742.1"/>
    <property type="molecule type" value="Genomic_DNA"/>
</dbReference>
<protein>
    <recommendedName>
        <fullName evidence="1">RNase H type-1 domain-containing protein</fullName>
    </recommendedName>
</protein>
<dbReference type="InterPro" id="IPR002156">
    <property type="entry name" value="RNaseH_domain"/>
</dbReference>
<reference evidence="2 3" key="1">
    <citation type="journal article" date="2019" name="Genome Biol. Evol.">
        <title>Insights into the evolution of the New World diploid cottons (Gossypium, subgenus Houzingenia) based on genome sequencing.</title>
        <authorList>
            <person name="Grover C.E."/>
            <person name="Arick M.A. 2nd"/>
            <person name="Thrash A."/>
            <person name="Conover J.L."/>
            <person name="Sanders W.S."/>
            <person name="Peterson D.G."/>
            <person name="Frelichowski J.E."/>
            <person name="Scheffler J.A."/>
            <person name="Scheffler B.E."/>
            <person name="Wendel J.F."/>
        </authorList>
    </citation>
    <scope>NUCLEOTIDE SEQUENCE [LARGE SCALE GENOMIC DNA]</scope>
    <source>
        <strain evidence="2">57</strain>
        <tissue evidence="2">Leaf</tissue>
    </source>
</reference>
<dbReference type="OrthoDB" id="978287at2759"/>
<dbReference type="Proteomes" id="UP000593573">
    <property type="component" value="Unassembled WGS sequence"/>
</dbReference>
<dbReference type="CDD" id="cd06222">
    <property type="entry name" value="RNase_H_like"/>
    <property type="match status" value="1"/>
</dbReference>
<accession>A0A7J8TU62</accession>
<dbReference type="SUPFAM" id="SSF53098">
    <property type="entry name" value="Ribonuclease H-like"/>
    <property type="match status" value="1"/>
</dbReference>
<dbReference type="InterPro" id="IPR053151">
    <property type="entry name" value="RNase_H-like"/>
</dbReference>
<dbReference type="GO" id="GO:0003676">
    <property type="term" value="F:nucleic acid binding"/>
    <property type="evidence" value="ECO:0007669"/>
    <property type="project" value="InterPro"/>
</dbReference>
<dbReference type="PANTHER" id="PTHR47723:SF24">
    <property type="entry name" value="RNASE H TYPE-1 DOMAIN-CONTAINING PROTEIN"/>
    <property type="match status" value="1"/>
</dbReference>
<dbReference type="PANTHER" id="PTHR47723">
    <property type="entry name" value="OS05G0353850 PROTEIN"/>
    <property type="match status" value="1"/>
</dbReference>
<sequence>MSFLAYRLFDGLFGILGMKSRNEFFTGASNNSHALLASAGACRSMTEGWWQFPIHGWVKVNVDRLVLNSKPRSAIGGVVREPDGSCMVGVEMMVGLSYIFQVEAWTLLEGLKYAWAQGYHQLEIESDNSLLIVVIQNWLATTNNYSEVRLIQDWCFKN</sequence>
<dbReference type="Gene3D" id="3.30.420.10">
    <property type="entry name" value="Ribonuclease H-like superfamily/Ribonuclease H"/>
    <property type="match status" value="1"/>
</dbReference>
<evidence type="ECO:0000313" key="3">
    <source>
        <dbReference type="Proteomes" id="UP000593573"/>
    </source>
</evidence>
<organism evidence="2 3">
    <name type="scientific">Gossypium klotzschianum</name>
    <dbReference type="NCBI Taxonomy" id="34286"/>
    <lineage>
        <taxon>Eukaryota</taxon>
        <taxon>Viridiplantae</taxon>
        <taxon>Streptophyta</taxon>
        <taxon>Embryophyta</taxon>
        <taxon>Tracheophyta</taxon>
        <taxon>Spermatophyta</taxon>
        <taxon>Magnoliopsida</taxon>
        <taxon>eudicotyledons</taxon>
        <taxon>Gunneridae</taxon>
        <taxon>Pentapetalae</taxon>
        <taxon>rosids</taxon>
        <taxon>malvids</taxon>
        <taxon>Malvales</taxon>
        <taxon>Malvaceae</taxon>
        <taxon>Malvoideae</taxon>
        <taxon>Gossypium</taxon>
    </lineage>
</organism>
<proteinExistence type="predicted"/>
<feature type="domain" description="RNase H type-1" evidence="1">
    <location>
        <begin position="65"/>
        <end position="137"/>
    </location>
</feature>
<keyword evidence="3" id="KW-1185">Reference proteome</keyword>
<dbReference type="Pfam" id="PF13456">
    <property type="entry name" value="RVT_3"/>
    <property type="match status" value="1"/>
</dbReference>
<dbReference type="GO" id="GO:0004523">
    <property type="term" value="F:RNA-DNA hybrid ribonuclease activity"/>
    <property type="evidence" value="ECO:0007669"/>
    <property type="project" value="InterPro"/>
</dbReference>
<evidence type="ECO:0000259" key="1">
    <source>
        <dbReference type="Pfam" id="PF13456"/>
    </source>
</evidence>
<gene>
    <name evidence="2" type="ORF">Goklo_026255</name>
</gene>
<dbReference type="InterPro" id="IPR044730">
    <property type="entry name" value="RNase_H-like_dom_plant"/>
</dbReference>
<dbReference type="InterPro" id="IPR036397">
    <property type="entry name" value="RNaseH_sf"/>
</dbReference>
<comment type="caution">
    <text evidence="2">The sequence shown here is derived from an EMBL/GenBank/DDBJ whole genome shotgun (WGS) entry which is preliminary data.</text>
</comment>
<evidence type="ECO:0000313" key="2">
    <source>
        <dbReference type="EMBL" id="MBA0641742.1"/>
    </source>
</evidence>